<dbReference type="RefSeq" id="WP_092536980.1">
    <property type="nucleotide sequence ID" value="NZ_FOWW01000016.1"/>
</dbReference>
<keyword evidence="5 6" id="KW-0472">Membrane</keyword>
<keyword evidence="4 6" id="KW-1133">Transmembrane helix</keyword>
<dbReference type="GO" id="GO:0005886">
    <property type="term" value="C:plasma membrane"/>
    <property type="evidence" value="ECO:0007669"/>
    <property type="project" value="UniProtKB-SubCell"/>
</dbReference>
<evidence type="ECO:0000259" key="7">
    <source>
        <dbReference type="Pfam" id="PF00482"/>
    </source>
</evidence>
<dbReference type="PANTHER" id="PTHR35007">
    <property type="entry name" value="INTEGRAL MEMBRANE PROTEIN-RELATED"/>
    <property type="match status" value="1"/>
</dbReference>
<evidence type="ECO:0000313" key="9">
    <source>
        <dbReference type="Proteomes" id="UP000198727"/>
    </source>
</evidence>
<protein>
    <submittedName>
        <fullName evidence="8">Type II secretion system (T2SS), protein F</fullName>
    </submittedName>
</protein>
<dbReference type="Proteomes" id="UP000198727">
    <property type="component" value="Unassembled WGS sequence"/>
</dbReference>
<evidence type="ECO:0000256" key="3">
    <source>
        <dbReference type="ARBA" id="ARBA00022692"/>
    </source>
</evidence>
<dbReference type="EMBL" id="FOWW01000016">
    <property type="protein sequence ID" value="SFQ73719.1"/>
    <property type="molecule type" value="Genomic_DNA"/>
</dbReference>
<evidence type="ECO:0000256" key="5">
    <source>
        <dbReference type="ARBA" id="ARBA00023136"/>
    </source>
</evidence>
<name>A0A1I6AYI6_9PSEU</name>
<gene>
    <name evidence="8" type="ORF">SAMN05421810_1167</name>
</gene>
<dbReference type="AlphaFoldDB" id="A0A1I6AYI6"/>
<sequence length="243" mass="24979">MIHNNLSVALVACAVLTAPPFGATGARRLRRLWSIEPDRRRRPTRWSADRRWLSVPVAAVAGVLVGWPAGAGVALAAGTVCWLVVHRHARRRAEVVIDPLRLAAGWDLLAACLRGGLPVPRAVRAVARLLPEPAATALGTTAELLALGADPAKAWAPAAACPDTSALARAAKRTARSGAALAAAAVAEAGRIRGSTGDRAEARAQRAAVLVAGPLGLCFLPAFLCLGVAPVVIGLAGQLTVLT</sequence>
<evidence type="ECO:0000256" key="2">
    <source>
        <dbReference type="ARBA" id="ARBA00022475"/>
    </source>
</evidence>
<dbReference type="Pfam" id="PF00482">
    <property type="entry name" value="T2SSF"/>
    <property type="match status" value="1"/>
</dbReference>
<evidence type="ECO:0000256" key="1">
    <source>
        <dbReference type="ARBA" id="ARBA00004651"/>
    </source>
</evidence>
<keyword evidence="3 6" id="KW-0812">Transmembrane</keyword>
<dbReference type="OrthoDB" id="3267562at2"/>
<evidence type="ECO:0000256" key="6">
    <source>
        <dbReference type="SAM" id="Phobius"/>
    </source>
</evidence>
<accession>A0A1I6AYI6</accession>
<keyword evidence="2" id="KW-1003">Cell membrane</keyword>
<evidence type="ECO:0000256" key="4">
    <source>
        <dbReference type="ARBA" id="ARBA00022989"/>
    </source>
</evidence>
<keyword evidence="9" id="KW-1185">Reference proteome</keyword>
<evidence type="ECO:0000313" key="8">
    <source>
        <dbReference type="EMBL" id="SFQ73719.1"/>
    </source>
</evidence>
<proteinExistence type="predicted"/>
<comment type="subcellular location">
    <subcellularLocation>
        <location evidence="1">Cell membrane</location>
        <topology evidence="1">Multi-pass membrane protein</topology>
    </subcellularLocation>
</comment>
<organism evidence="8 9">
    <name type="scientific">Amycolatopsis arida</name>
    <dbReference type="NCBI Taxonomy" id="587909"/>
    <lineage>
        <taxon>Bacteria</taxon>
        <taxon>Bacillati</taxon>
        <taxon>Actinomycetota</taxon>
        <taxon>Actinomycetes</taxon>
        <taxon>Pseudonocardiales</taxon>
        <taxon>Pseudonocardiaceae</taxon>
        <taxon>Amycolatopsis</taxon>
    </lineage>
</organism>
<dbReference type="PANTHER" id="PTHR35007:SF3">
    <property type="entry name" value="POSSIBLE CONSERVED ALANINE RICH MEMBRANE PROTEIN"/>
    <property type="match status" value="1"/>
</dbReference>
<feature type="transmembrane region" description="Helical" evidence="6">
    <location>
        <begin position="207"/>
        <end position="233"/>
    </location>
</feature>
<reference evidence="9" key="1">
    <citation type="submission" date="2016-10" db="EMBL/GenBank/DDBJ databases">
        <authorList>
            <person name="Varghese N."/>
            <person name="Submissions S."/>
        </authorList>
    </citation>
    <scope>NUCLEOTIDE SEQUENCE [LARGE SCALE GENOMIC DNA]</scope>
    <source>
        <strain evidence="9">CGMCC 4.5579</strain>
    </source>
</reference>
<dbReference type="InterPro" id="IPR018076">
    <property type="entry name" value="T2SS_GspF_dom"/>
</dbReference>
<dbReference type="STRING" id="587909.SAMN05421810_1167"/>
<feature type="transmembrane region" description="Helical" evidence="6">
    <location>
        <begin position="52"/>
        <end position="85"/>
    </location>
</feature>
<feature type="domain" description="Type II secretion system protein GspF" evidence="7">
    <location>
        <begin position="108"/>
        <end position="226"/>
    </location>
</feature>